<gene>
    <name evidence="2" type="ordered locus">VS_II1107</name>
</gene>
<keyword evidence="1" id="KW-1133">Transmembrane helix</keyword>
<accession>B7VS87</accession>
<dbReference type="HOGENOM" id="CLU_1748922_0_0_6"/>
<feature type="transmembrane region" description="Helical" evidence="1">
    <location>
        <begin position="89"/>
        <end position="112"/>
    </location>
</feature>
<sequence>MNIRSTINKLKRVSKFIPAVFIGLTLSLVSLAFGISNIISLNEDIGDAAVYSQFDLALIPIGLIMLVFFIVGIYFIFTETRWEDRYGGALPLSAIALAGIALVLTFITPSIYESKYEKAGLKACSGTPVGYLPLFAKKYAADPSLCGK</sequence>
<organism evidence="2 3">
    <name type="scientific">Vibrio atlanticus (strain LGP32)</name>
    <name type="common">Vibrio splendidus (strain Mel32)</name>
    <dbReference type="NCBI Taxonomy" id="575788"/>
    <lineage>
        <taxon>Bacteria</taxon>
        <taxon>Pseudomonadati</taxon>
        <taxon>Pseudomonadota</taxon>
        <taxon>Gammaproteobacteria</taxon>
        <taxon>Vibrionales</taxon>
        <taxon>Vibrionaceae</taxon>
        <taxon>Vibrio</taxon>
    </lineage>
</organism>
<keyword evidence="1" id="KW-0472">Membrane</keyword>
<dbReference type="Proteomes" id="UP000009100">
    <property type="component" value="Chromosome 2"/>
</dbReference>
<feature type="transmembrane region" description="Helical" evidence="1">
    <location>
        <begin position="16"/>
        <end position="36"/>
    </location>
</feature>
<evidence type="ECO:0000313" key="2">
    <source>
        <dbReference type="EMBL" id="CAV27006.1"/>
    </source>
</evidence>
<reference evidence="2 3" key="1">
    <citation type="submission" date="2009-02" db="EMBL/GenBank/DDBJ databases">
        <title>Vibrio splendidus str. LGP32 complete genome.</title>
        <authorList>
            <person name="Mazel D."/>
            <person name="Le Roux F."/>
        </authorList>
    </citation>
    <scope>NUCLEOTIDE SEQUENCE [LARGE SCALE GENOMIC DNA]</scope>
    <source>
        <strain evidence="2 3">LGP32</strain>
    </source>
</reference>
<dbReference type="AlphaFoldDB" id="B7VS87"/>
<evidence type="ECO:0000256" key="1">
    <source>
        <dbReference type="SAM" id="Phobius"/>
    </source>
</evidence>
<keyword evidence="1" id="KW-0812">Transmembrane</keyword>
<evidence type="ECO:0000313" key="3">
    <source>
        <dbReference type="Proteomes" id="UP000009100"/>
    </source>
</evidence>
<evidence type="ECO:0008006" key="4">
    <source>
        <dbReference type="Google" id="ProtNLM"/>
    </source>
</evidence>
<dbReference type="EMBL" id="FM954973">
    <property type="protein sequence ID" value="CAV27006.1"/>
    <property type="molecule type" value="Genomic_DNA"/>
</dbReference>
<dbReference type="KEGG" id="vsp:VS_II1107"/>
<dbReference type="STRING" id="575788.VS_II1107"/>
<feature type="transmembrane region" description="Helical" evidence="1">
    <location>
        <begin position="56"/>
        <end position="77"/>
    </location>
</feature>
<name>B7VS87_VIBA3</name>
<protein>
    <recommendedName>
        <fullName evidence="4">DUF2079 domain-containing protein</fullName>
    </recommendedName>
</protein>
<proteinExistence type="predicted"/>